<accession>A0AAV3ZGR7</accession>
<proteinExistence type="predicted"/>
<gene>
    <name evidence="1" type="ORF">PoB_002006400</name>
</gene>
<keyword evidence="2" id="KW-1185">Reference proteome</keyword>
<organism evidence="1 2">
    <name type="scientific">Plakobranchus ocellatus</name>
    <dbReference type="NCBI Taxonomy" id="259542"/>
    <lineage>
        <taxon>Eukaryota</taxon>
        <taxon>Metazoa</taxon>
        <taxon>Spiralia</taxon>
        <taxon>Lophotrochozoa</taxon>
        <taxon>Mollusca</taxon>
        <taxon>Gastropoda</taxon>
        <taxon>Heterobranchia</taxon>
        <taxon>Euthyneura</taxon>
        <taxon>Panpulmonata</taxon>
        <taxon>Sacoglossa</taxon>
        <taxon>Placobranchoidea</taxon>
        <taxon>Plakobranchidae</taxon>
        <taxon>Plakobranchus</taxon>
    </lineage>
</organism>
<dbReference type="AlphaFoldDB" id="A0AAV3ZGR7"/>
<dbReference type="EMBL" id="BLXT01002362">
    <property type="protein sequence ID" value="GFN93558.1"/>
    <property type="molecule type" value="Genomic_DNA"/>
</dbReference>
<sequence length="72" mass="7807">MPDLELQHPALVPPAGCCMGEGVGETCRLSPDVKPCLLVSIDKIRQQYRVVSSSSDPEEGFRCTLGNPYTLT</sequence>
<evidence type="ECO:0000313" key="2">
    <source>
        <dbReference type="Proteomes" id="UP000735302"/>
    </source>
</evidence>
<evidence type="ECO:0000313" key="1">
    <source>
        <dbReference type="EMBL" id="GFN93558.1"/>
    </source>
</evidence>
<protein>
    <submittedName>
        <fullName evidence="1">Uncharacterized protein</fullName>
    </submittedName>
</protein>
<comment type="caution">
    <text evidence="1">The sequence shown here is derived from an EMBL/GenBank/DDBJ whole genome shotgun (WGS) entry which is preliminary data.</text>
</comment>
<reference evidence="1 2" key="1">
    <citation type="journal article" date="2021" name="Elife">
        <title>Chloroplast acquisition without the gene transfer in kleptoplastic sea slugs, Plakobranchus ocellatus.</title>
        <authorList>
            <person name="Maeda T."/>
            <person name="Takahashi S."/>
            <person name="Yoshida T."/>
            <person name="Shimamura S."/>
            <person name="Takaki Y."/>
            <person name="Nagai Y."/>
            <person name="Toyoda A."/>
            <person name="Suzuki Y."/>
            <person name="Arimoto A."/>
            <person name="Ishii H."/>
            <person name="Satoh N."/>
            <person name="Nishiyama T."/>
            <person name="Hasebe M."/>
            <person name="Maruyama T."/>
            <person name="Minagawa J."/>
            <person name="Obokata J."/>
            <person name="Shigenobu S."/>
        </authorList>
    </citation>
    <scope>NUCLEOTIDE SEQUENCE [LARGE SCALE GENOMIC DNA]</scope>
</reference>
<dbReference type="Proteomes" id="UP000735302">
    <property type="component" value="Unassembled WGS sequence"/>
</dbReference>
<name>A0AAV3ZGR7_9GAST</name>